<gene>
    <name evidence="6" type="ORF">RIMI_LOCUS2186004</name>
</gene>
<comment type="similarity">
    <text evidence="1">Belongs to the beta type-B retroviral polymerase family. HERV class-II K(HML-2) pol subfamily.</text>
</comment>
<evidence type="ECO:0000256" key="2">
    <source>
        <dbReference type="ARBA" id="ARBA00012180"/>
    </source>
</evidence>
<dbReference type="Pfam" id="PF00078">
    <property type="entry name" value="RVT_1"/>
    <property type="match status" value="1"/>
</dbReference>
<keyword evidence="3" id="KW-0175">Coiled coil</keyword>
<organism evidence="6 7">
    <name type="scientific">Ranitomeya imitator</name>
    <name type="common">mimic poison frog</name>
    <dbReference type="NCBI Taxonomy" id="111125"/>
    <lineage>
        <taxon>Eukaryota</taxon>
        <taxon>Metazoa</taxon>
        <taxon>Chordata</taxon>
        <taxon>Craniata</taxon>
        <taxon>Vertebrata</taxon>
        <taxon>Euteleostomi</taxon>
        <taxon>Amphibia</taxon>
        <taxon>Batrachia</taxon>
        <taxon>Anura</taxon>
        <taxon>Neobatrachia</taxon>
        <taxon>Hyloidea</taxon>
        <taxon>Dendrobatidae</taxon>
        <taxon>Dendrobatinae</taxon>
        <taxon>Ranitomeya</taxon>
    </lineage>
</organism>
<feature type="domain" description="Reverse transcriptase" evidence="5">
    <location>
        <begin position="141"/>
        <end position="323"/>
    </location>
</feature>
<dbReference type="Gene3D" id="3.30.70.270">
    <property type="match status" value="1"/>
</dbReference>
<feature type="signal peptide" evidence="4">
    <location>
        <begin position="1"/>
        <end position="16"/>
    </location>
</feature>
<dbReference type="EMBL" id="CAUEEQ010003002">
    <property type="protein sequence ID" value="CAJ0924141.1"/>
    <property type="molecule type" value="Genomic_DNA"/>
</dbReference>
<evidence type="ECO:0000259" key="5">
    <source>
        <dbReference type="PROSITE" id="PS50878"/>
    </source>
</evidence>
<evidence type="ECO:0000256" key="4">
    <source>
        <dbReference type="SAM" id="SignalP"/>
    </source>
</evidence>
<dbReference type="Gene3D" id="3.10.10.10">
    <property type="entry name" value="HIV Type 1 Reverse Transcriptase, subunit A, domain 1"/>
    <property type="match status" value="1"/>
</dbReference>
<proteinExistence type="inferred from homology"/>
<accession>A0ABN9KXR9</accession>
<evidence type="ECO:0000313" key="7">
    <source>
        <dbReference type="Proteomes" id="UP001176940"/>
    </source>
</evidence>
<feature type="chain" id="PRO_5046687558" description="ribonuclease H" evidence="4">
    <location>
        <begin position="17"/>
        <end position="925"/>
    </location>
</feature>
<dbReference type="InterPro" id="IPR000477">
    <property type="entry name" value="RT_dom"/>
</dbReference>
<sequence>MILFALAAAAWHWLLQETPTRIVLPRRETKENLLSDLHLAGELRATPQNHRDLGATGFLTNDGSPPPGNPSRVGGRLLLFSEVWLSVVDDAWVREIVTLGYKIDFSLSPGRRFLLSRPPKQPSHLSGLLQAVDSLLASGVVVPVPYRERFSCFYSNLFVVSEKDGSLRPILDLKQLNRHLRIRRFKMESLRSVVASMEQGEFLCSVDIRDAYLHVPICVRHQRFLRFAIQGHRYQFTALPFGLASAPRVFTKVMAAIMAILRSKGFLVIPYLDDLLIKGPSRQDYSQSLQLTLDTLLHLGWKINYQKSFLFPTQRLEFLGMEFDTSPAQVFLPKEKFLSLRRGGVRALKSPNPLSLRLAMRVLGKMVASIEAVPYAQFHSRPLQLALLSAWDRNPLSLDRPFRLSPRGETVSLLVDAVHLHSAREVISPSPLAGDLHRRQVGGRFSSTSQCHPDYDKGEKTGFLAYLPQVAGKELKELEEELQINREKMVELEATIANVTKALENRELEHIQFMDNSNKQKDLLHVELEELLAQKALSDQKYETAVANCAELSSKVEQQKEQLLQELEKAQTTSNDLEMSLQKVTLEQEECKLLLDEKTRQLVALEGQIKDVEQKEEKYSSQVSQFKVECENLRISKKNLQIALEESEGKVLKILEENETLQSTITGLKASYGDLDARLESTKLENQTLQSKVAGKEFKELEEELQINREKMFELEATIANITKTLENREMEHIQFMDNSNKQQHLLHVELEELLAQKALSDQKYETAVADCAELSSKVEQQKEQLLQELKKAQTTSNNLEISLQKVTLEQEECKLLLDEKTRQLVALEGQIKDSEQMEETYSSQVSQFEVECENLRNSNKSLQIALEESEEKVRNILEENETLQSTITGLKASYGDLEALMESTKLENLTLQNKTSLEFQHPNP</sequence>
<reference evidence="6" key="1">
    <citation type="submission" date="2023-07" db="EMBL/GenBank/DDBJ databases">
        <authorList>
            <person name="Stuckert A."/>
        </authorList>
    </citation>
    <scope>NUCLEOTIDE SEQUENCE</scope>
</reference>
<dbReference type="InterPro" id="IPR043128">
    <property type="entry name" value="Rev_trsase/Diguanyl_cyclase"/>
</dbReference>
<evidence type="ECO:0000313" key="6">
    <source>
        <dbReference type="EMBL" id="CAJ0924141.1"/>
    </source>
</evidence>
<dbReference type="InterPro" id="IPR043502">
    <property type="entry name" value="DNA/RNA_pol_sf"/>
</dbReference>
<dbReference type="EC" id="3.1.26.4" evidence="2"/>
<protein>
    <recommendedName>
        <fullName evidence="2">ribonuclease H</fullName>
        <ecNumber evidence="2">3.1.26.4</ecNumber>
    </recommendedName>
</protein>
<evidence type="ECO:0000256" key="1">
    <source>
        <dbReference type="ARBA" id="ARBA00010879"/>
    </source>
</evidence>
<dbReference type="SUPFAM" id="SSF57997">
    <property type="entry name" value="Tropomyosin"/>
    <property type="match status" value="1"/>
</dbReference>
<name>A0ABN9KXR9_9NEOB</name>
<dbReference type="CDD" id="cd03714">
    <property type="entry name" value="RT_DIRS1"/>
    <property type="match status" value="1"/>
</dbReference>
<feature type="coiled-coil region" evidence="3">
    <location>
        <begin position="765"/>
        <end position="887"/>
    </location>
</feature>
<dbReference type="SUPFAM" id="SSF56672">
    <property type="entry name" value="DNA/RNA polymerases"/>
    <property type="match status" value="1"/>
</dbReference>
<evidence type="ECO:0000256" key="3">
    <source>
        <dbReference type="SAM" id="Coils"/>
    </source>
</evidence>
<feature type="coiled-coil region" evidence="3">
    <location>
        <begin position="475"/>
        <end position="718"/>
    </location>
</feature>
<dbReference type="InterPro" id="IPR052055">
    <property type="entry name" value="Hepadnavirus_pol/RT"/>
</dbReference>
<dbReference type="PANTHER" id="PTHR33050:SF7">
    <property type="entry name" value="RIBONUCLEASE H"/>
    <property type="match status" value="1"/>
</dbReference>
<dbReference type="PROSITE" id="PS50878">
    <property type="entry name" value="RT_POL"/>
    <property type="match status" value="1"/>
</dbReference>
<comment type="caution">
    <text evidence="6">The sequence shown here is derived from an EMBL/GenBank/DDBJ whole genome shotgun (WGS) entry which is preliminary data.</text>
</comment>
<dbReference type="PANTHER" id="PTHR33050">
    <property type="entry name" value="REVERSE TRANSCRIPTASE DOMAIN-CONTAINING PROTEIN"/>
    <property type="match status" value="1"/>
</dbReference>
<keyword evidence="7" id="KW-1185">Reference proteome</keyword>
<keyword evidence="4" id="KW-0732">Signal</keyword>
<dbReference type="Proteomes" id="UP001176940">
    <property type="component" value="Unassembled WGS sequence"/>
</dbReference>